<organism evidence="2">
    <name type="scientific">Culicoides sonorensis</name>
    <name type="common">Biting midge</name>
    <dbReference type="NCBI Taxonomy" id="179676"/>
    <lineage>
        <taxon>Eukaryota</taxon>
        <taxon>Metazoa</taxon>
        <taxon>Ecdysozoa</taxon>
        <taxon>Arthropoda</taxon>
        <taxon>Hexapoda</taxon>
        <taxon>Insecta</taxon>
        <taxon>Pterygota</taxon>
        <taxon>Neoptera</taxon>
        <taxon>Endopterygota</taxon>
        <taxon>Diptera</taxon>
        <taxon>Nematocera</taxon>
        <taxon>Chironomoidea</taxon>
        <taxon>Ceratopogonidae</taxon>
        <taxon>Ceratopogoninae</taxon>
        <taxon>Culicoides</taxon>
        <taxon>Monoculicoides</taxon>
    </lineage>
</organism>
<feature type="coiled-coil region" evidence="1">
    <location>
        <begin position="150"/>
        <end position="222"/>
    </location>
</feature>
<dbReference type="VEuPathDB" id="VectorBase:CSON009914"/>
<gene>
    <name evidence="2" type="primary">CSON009914</name>
</gene>
<dbReference type="EMBL" id="UFQT01003997">
    <property type="protein sequence ID" value="SSX35411.1"/>
    <property type="molecule type" value="Genomic_DNA"/>
</dbReference>
<keyword evidence="1" id="KW-0175">Coiled coil</keyword>
<protein>
    <submittedName>
        <fullName evidence="2">CSON009914 protein</fullName>
    </submittedName>
</protein>
<reference evidence="2" key="1">
    <citation type="submission" date="2018-07" db="EMBL/GenBank/DDBJ databases">
        <authorList>
            <person name="Quirk P.G."/>
            <person name="Krulwich T.A."/>
        </authorList>
    </citation>
    <scope>NUCLEOTIDE SEQUENCE</scope>
</reference>
<proteinExistence type="predicted"/>
<feature type="coiled-coil region" evidence="1">
    <location>
        <begin position="466"/>
        <end position="493"/>
    </location>
</feature>
<name>A0A336N0G9_CULSO</name>
<accession>A0A336N0G9</accession>
<evidence type="ECO:0000256" key="1">
    <source>
        <dbReference type="SAM" id="Coils"/>
    </source>
</evidence>
<feature type="coiled-coil region" evidence="1">
    <location>
        <begin position="549"/>
        <end position="576"/>
    </location>
</feature>
<dbReference type="AlphaFoldDB" id="A0A336N0G9"/>
<evidence type="ECO:0000313" key="2">
    <source>
        <dbReference type="EMBL" id="SSX35411.1"/>
    </source>
</evidence>
<sequence length="626" mass="72218">MAEKGVLDCDKVGDEDTIELTSSLVKRSYDSTEMKIIEKINEQYLQQINEVERLEGDLEDPSSEIKAVKLKNKILKEWNQKFQQTIRHLCEEMTEAESILGEKYEMLMKHVENMEKLPQMVEKEQKEILKEINAIKAISSDENIGDTKNVSNLNGTTEDLLKKIEELIEQKEHLQEENQKLSKVINSIKEGDSLLSSRTERLEQENEELKARIAELESLSKRSSLSLLDKIEFNNVNTADSGVADELYTETLSAQSAVDLYSSTSSTLKDFPINQNEEYWTLFLKKLESSLKIDIQEYLSANINSVEKLWKILESRIDKCERVEKVEAEVQVDIKNQLSSSVQNLSEIENNVVIMLETIDKHNTGLPLEDIRLLLSEFDEFLTTIQKSIASKITTKIMKNGDVETTGFVDIPESKFKELLDKFKSHEKSINQKITQKNAADMHQFRKQIVSLCVQIEHLRDQIQDKNYYQNENKVLLKKIDTLEKKIQTLNGTITKTFNSLASSDLLEDKKRTELQQAFKMSEMIGITLAIQSIGVAMRNEIFAASVQSEKSREEVRMLTKKIEAKEKEKDDIIKNTEHTRVEMDEMKRAMNTLKMTEEESRQMKKYLQSIKVELIHLVSKIKSIL</sequence>